<reference evidence="2" key="3">
    <citation type="submission" date="2025-09" db="UniProtKB">
        <authorList>
            <consortium name="Ensembl"/>
        </authorList>
    </citation>
    <scope>IDENTIFICATION</scope>
</reference>
<dbReference type="GeneTree" id="ENSGT00390000013800"/>
<evidence type="ECO:0000313" key="2">
    <source>
        <dbReference type="Ensembl" id="ENSACAP00000009953.3"/>
    </source>
</evidence>
<dbReference type="InterPro" id="IPR015946">
    <property type="entry name" value="KH_dom-like_a/b"/>
</dbReference>
<reference evidence="2" key="1">
    <citation type="submission" date="2009-12" db="EMBL/GenBank/DDBJ databases">
        <title>The Genome Sequence of Anolis carolinensis (Green Anole Lizard).</title>
        <authorList>
            <consortium name="The Genome Sequencing Platform"/>
            <person name="Di Palma F."/>
            <person name="Alfoldi J."/>
            <person name="Heiman D."/>
            <person name="Young S."/>
            <person name="Grabherr M."/>
            <person name="Johnson J."/>
            <person name="Lander E.S."/>
            <person name="Lindblad-Toh K."/>
        </authorList>
    </citation>
    <scope>NUCLEOTIDE SEQUENCE [LARGE SCALE GENOMIC DNA]</scope>
    <source>
        <strain evidence="2">JBL SC #1</strain>
    </source>
</reference>
<organism evidence="2 3">
    <name type="scientific">Anolis carolinensis</name>
    <name type="common">Green anole</name>
    <name type="synonym">American chameleon</name>
    <dbReference type="NCBI Taxonomy" id="28377"/>
    <lineage>
        <taxon>Eukaryota</taxon>
        <taxon>Metazoa</taxon>
        <taxon>Chordata</taxon>
        <taxon>Craniata</taxon>
        <taxon>Vertebrata</taxon>
        <taxon>Euteleostomi</taxon>
        <taxon>Lepidosauria</taxon>
        <taxon>Squamata</taxon>
        <taxon>Bifurcata</taxon>
        <taxon>Unidentata</taxon>
        <taxon>Episquamata</taxon>
        <taxon>Toxicofera</taxon>
        <taxon>Iguania</taxon>
        <taxon>Dactyloidae</taxon>
        <taxon>Anolis</taxon>
    </lineage>
</organism>
<proteinExistence type="predicted"/>
<dbReference type="Gene3D" id="3.30.300.20">
    <property type="match status" value="1"/>
</dbReference>
<accession>H9GG22</accession>
<dbReference type="InterPro" id="IPR009019">
    <property type="entry name" value="KH_sf_prok-type"/>
</dbReference>
<dbReference type="eggNOG" id="KOG1423">
    <property type="taxonomic scope" value="Eukaryota"/>
</dbReference>
<dbReference type="GO" id="GO:0003723">
    <property type="term" value="F:RNA binding"/>
    <property type="evidence" value="ECO:0007669"/>
    <property type="project" value="InterPro"/>
</dbReference>
<comment type="subcellular location">
    <subcellularLocation>
        <location evidence="1">Mitochondrion inner membrane</location>
        <topology evidence="1">Peripheral membrane protein</topology>
    </subcellularLocation>
</comment>
<protein>
    <submittedName>
        <fullName evidence="2">Uncharacterized protein</fullName>
    </submittedName>
</protein>
<name>H9GG22_ANOCA</name>
<dbReference type="GO" id="GO:0005743">
    <property type="term" value="C:mitochondrial inner membrane"/>
    <property type="evidence" value="ECO:0007669"/>
    <property type="project" value="UniProtKB-SubCell"/>
</dbReference>
<evidence type="ECO:0000313" key="3">
    <source>
        <dbReference type="Proteomes" id="UP000001646"/>
    </source>
</evidence>
<dbReference type="PANTHER" id="PTHR42698">
    <property type="entry name" value="GTPASE ERA"/>
    <property type="match status" value="1"/>
</dbReference>
<dbReference type="SUPFAM" id="SSF54814">
    <property type="entry name" value="Prokaryotic type KH domain (KH-domain type II)"/>
    <property type="match status" value="1"/>
</dbReference>
<dbReference type="CDD" id="cd22534">
    <property type="entry name" value="KH-II_Era"/>
    <property type="match status" value="1"/>
</dbReference>
<keyword evidence="3" id="KW-1185">Reference proteome</keyword>
<sequence length="148" mass="17030">KGLSLLSFHQSYLLTQAKPGPWKFHSEVLTDQSPREICRNIIREKLLEYLPEEVPYNVHQRTEVWEEGPGGELVILQNLEVQKERHVVSTWWVGPTSPDSSFQSPFSTKDVFIIPGQVQTCGEYCYYSRISLIQHSLIQHSGLSNTFL</sequence>
<dbReference type="InParanoid" id="H9GG22"/>
<dbReference type="AlphaFoldDB" id="H9GG22"/>
<dbReference type="Bgee" id="ENSACAG00000010127">
    <property type="expression patterns" value="Expressed in ovary and 13 other cell types or tissues"/>
</dbReference>
<dbReference type="Proteomes" id="UP000001646">
    <property type="component" value="Unplaced"/>
</dbReference>
<dbReference type="InterPro" id="IPR005662">
    <property type="entry name" value="GTPase_Era-like"/>
</dbReference>
<dbReference type="HOGENOM" id="CLU_2596241_0_0_1"/>
<dbReference type="GO" id="GO:0005525">
    <property type="term" value="F:GTP binding"/>
    <property type="evidence" value="ECO:0007669"/>
    <property type="project" value="InterPro"/>
</dbReference>
<reference evidence="2" key="2">
    <citation type="submission" date="2025-08" db="UniProtKB">
        <authorList>
            <consortium name="Ensembl"/>
        </authorList>
    </citation>
    <scope>IDENTIFICATION</scope>
</reference>
<dbReference type="PANTHER" id="PTHR42698:SF1">
    <property type="entry name" value="GTPASE ERA, MITOCHONDRIAL"/>
    <property type="match status" value="1"/>
</dbReference>
<dbReference type="Ensembl" id="ENSACAT00000010158.4">
    <property type="protein sequence ID" value="ENSACAP00000009953.3"/>
    <property type="gene ID" value="ENSACAG00000010127.4"/>
</dbReference>
<evidence type="ECO:0000256" key="1">
    <source>
        <dbReference type="ARBA" id="ARBA00004637"/>
    </source>
</evidence>
<dbReference type="STRING" id="28377.ENSACAP00000009953"/>